<keyword evidence="3" id="KW-1185">Reference proteome</keyword>
<evidence type="ECO:0000313" key="2">
    <source>
        <dbReference type="EMBL" id="GGL51594.1"/>
    </source>
</evidence>
<evidence type="ECO:0008006" key="4">
    <source>
        <dbReference type="Google" id="ProtNLM"/>
    </source>
</evidence>
<keyword evidence="1" id="KW-0812">Transmembrane</keyword>
<sequence>MRPTSKLVWKIYIGVFGAATTIAAQQGIKLAWKAATGKKPPLPTDPDIPLAEAASWAIASGVGVGLTQFVVTRFAAKRWAKDMGTQAPGIPQIKLKI</sequence>
<keyword evidence="1" id="KW-0472">Membrane</keyword>
<feature type="transmembrane region" description="Helical" evidence="1">
    <location>
        <begin position="48"/>
        <end position="71"/>
    </location>
</feature>
<proteinExistence type="predicted"/>
<reference evidence="2" key="1">
    <citation type="journal article" date="2014" name="Int. J. Syst. Evol. Microbiol.">
        <title>Complete genome sequence of Corynebacterium casei LMG S-19264T (=DSM 44701T), isolated from a smear-ripened cheese.</title>
        <authorList>
            <consortium name="US DOE Joint Genome Institute (JGI-PGF)"/>
            <person name="Walter F."/>
            <person name="Albersmeier A."/>
            <person name="Kalinowski J."/>
            <person name="Ruckert C."/>
        </authorList>
    </citation>
    <scope>NUCLEOTIDE SEQUENCE</scope>
    <source>
        <strain evidence="2">CGMCC 4.7306</strain>
    </source>
</reference>
<dbReference type="InterPro" id="IPR025329">
    <property type="entry name" value="DUF4235"/>
</dbReference>
<reference evidence="2" key="2">
    <citation type="submission" date="2020-09" db="EMBL/GenBank/DDBJ databases">
        <authorList>
            <person name="Sun Q."/>
            <person name="Zhou Y."/>
        </authorList>
    </citation>
    <scope>NUCLEOTIDE SEQUENCE</scope>
    <source>
        <strain evidence="2">CGMCC 4.7306</strain>
    </source>
</reference>
<evidence type="ECO:0000313" key="3">
    <source>
        <dbReference type="Proteomes" id="UP000613840"/>
    </source>
</evidence>
<protein>
    <recommendedName>
        <fullName evidence="4">DUF4235 domain-containing protein</fullName>
    </recommendedName>
</protein>
<name>A0A917S1Z9_9ACTN</name>
<dbReference type="Pfam" id="PF14019">
    <property type="entry name" value="DUF4235"/>
    <property type="match status" value="1"/>
</dbReference>
<accession>A0A917S1Z9</accession>
<dbReference type="Proteomes" id="UP000613840">
    <property type="component" value="Unassembled WGS sequence"/>
</dbReference>
<dbReference type="EMBL" id="BMMZ01000001">
    <property type="protein sequence ID" value="GGL51594.1"/>
    <property type="molecule type" value="Genomic_DNA"/>
</dbReference>
<comment type="caution">
    <text evidence="2">The sequence shown here is derived from an EMBL/GenBank/DDBJ whole genome shotgun (WGS) entry which is preliminary data.</text>
</comment>
<evidence type="ECO:0000256" key="1">
    <source>
        <dbReference type="SAM" id="Phobius"/>
    </source>
</evidence>
<organism evidence="2 3">
    <name type="scientific">Microlunatus endophyticus</name>
    <dbReference type="NCBI Taxonomy" id="1716077"/>
    <lineage>
        <taxon>Bacteria</taxon>
        <taxon>Bacillati</taxon>
        <taxon>Actinomycetota</taxon>
        <taxon>Actinomycetes</taxon>
        <taxon>Propionibacteriales</taxon>
        <taxon>Propionibacteriaceae</taxon>
        <taxon>Microlunatus</taxon>
    </lineage>
</organism>
<dbReference type="RefSeq" id="WP_188893769.1">
    <property type="nucleotide sequence ID" value="NZ_BMMZ01000001.1"/>
</dbReference>
<keyword evidence="1" id="KW-1133">Transmembrane helix</keyword>
<dbReference type="AlphaFoldDB" id="A0A917S1Z9"/>
<feature type="transmembrane region" description="Helical" evidence="1">
    <location>
        <begin position="7"/>
        <end position="28"/>
    </location>
</feature>
<gene>
    <name evidence="2" type="ORF">GCM10011575_07380</name>
</gene>